<dbReference type="InParanoid" id="W7XIX5"/>
<proteinExistence type="predicted"/>
<keyword evidence="1 2" id="KW-0812">Transmembrane</keyword>
<dbReference type="Proteomes" id="UP000009168">
    <property type="component" value="Unassembled WGS sequence"/>
</dbReference>
<evidence type="ECO:0000313" key="3">
    <source>
        <dbReference type="Proteomes" id="UP000009168"/>
    </source>
</evidence>
<accession>W7XIX5</accession>
<sequence>MYNLKYLEMNQLRFRCISMFLPALTLDLILWLNSLKNSLTGGYLFTMDQHCYLQLLLQVKNNLGVRISTFQDMPPSAMSL</sequence>
<evidence type="ECO:0000313" key="2">
    <source>
        <dbReference type="EMBL" id="EWS73679.1"/>
    </source>
</evidence>
<dbReference type="KEGG" id="tet:TTHERM_000717949"/>
<dbReference type="GeneID" id="24440369"/>
<name>W7XIX5_TETTS</name>
<organism evidence="2 3">
    <name type="scientific">Tetrahymena thermophila (strain SB210)</name>
    <dbReference type="NCBI Taxonomy" id="312017"/>
    <lineage>
        <taxon>Eukaryota</taxon>
        <taxon>Sar</taxon>
        <taxon>Alveolata</taxon>
        <taxon>Ciliophora</taxon>
        <taxon>Intramacronucleata</taxon>
        <taxon>Oligohymenophorea</taxon>
        <taxon>Hymenostomatida</taxon>
        <taxon>Tetrahymenina</taxon>
        <taxon>Tetrahymenidae</taxon>
        <taxon>Tetrahymena</taxon>
    </lineage>
</organism>
<evidence type="ECO:0000256" key="1">
    <source>
        <dbReference type="SAM" id="Phobius"/>
    </source>
</evidence>
<dbReference type="AlphaFoldDB" id="W7XIX5"/>
<gene>
    <name evidence="2" type="ORF">TTHERM_000717949</name>
</gene>
<protein>
    <submittedName>
        <fullName evidence="2">Transmembrane protein, putative</fullName>
    </submittedName>
</protein>
<feature type="transmembrane region" description="Helical" evidence="1">
    <location>
        <begin position="12"/>
        <end position="32"/>
    </location>
</feature>
<keyword evidence="1" id="KW-1133">Transmembrane helix</keyword>
<keyword evidence="3" id="KW-1185">Reference proteome</keyword>
<dbReference type="RefSeq" id="XP_012653809.1">
    <property type="nucleotide sequence ID" value="XM_012798355.1"/>
</dbReference>
<keyword evidence="1" id="KW-0472">Membrane</keyword>
<reference evidence="3" key="1">
    <citation type="journal article" date="2006" name="PLoS Biol.">
        <title>Macronuclear genome sequence of the ciliate Tetrahymena thermophila, a model eukaryote.</title>
        <authorList>
            <person name="Eisen J.A."/>
            <person name="Coyne R.S."/>
            <person name="Wu M."/>
            <person name="Wu D."/>
            <person name="Thiagarajan M."/>
            <person name="Wortman J.R."/>
            <person name="Badger J.H."/>
            <person name="Ren Q."/>
            <person name="Amedeo P."/>
            <person name="Jones K.M."/>
            <person name="Tallon L.J."/>
            <person name="Delcher A.L."/>
            <person name="Salzberg S.L."/>
            <person name="Silva J.C."/>
            <person name="Haas B.J."/>
            <person name="Majoros W.H."/>
            <person name="Farzad M."/>
            <person name="Carlton J.M."/>
            <person name="Smith R.K. Jr."/>
            <person name="Garg J."/>
            <person name="Pearlman R.E."/>
            <person name="Karrer K.M."/>
            <person name="Sun L."/>
            <person name="Manning G."/>
            <person name="Elde N.C."/>
            <person name="Turkewitz A.P."/>
            <person name="Asai D.J."/>
            <person name="Wilkes D.E."/>
            <person name="Wang Y."/>
            <person name="Cai H."/>
            <person name="Collins K."/>
            <person name="Stewart B.A."/>
            <person name="Lee S.R."/>
            <person name="Wilamowska K."/>
            <person name="Weinberg Z."/>
            <person name="Ruzzo W.L."/>
            <person name="Wloga D."/>
            <person name="Gaertig J."/>
            <person name="Frankel J."/>
            <person name="Tsao C.-C."/>
            <person name="Gorovsky M.A."/>
            <person name="Keeling P.J."/>
            <person name="Waller R.F."/>
            <person name="Patron N.J."/>
            <person name="Cherry J.M."/>
            <person name="Stover N.A."/>
            <person name="Krieger C.J."/>
            <person name="del Toro C."/>
            <person name="Ryder H.F."/>
            <person name="Williamson S.C."/>
            <person name="Barbeau R.A."/>
            <person name="Hamilton E.P."/>
            <person name="Orias E."/>
        </authorList>
    </citation>
    <scope>NUCLEOTIDE SEQUENCE [LARGE SCALE GENOMIC DNA]</scope>
    <source>
        <strain evidence="3">SB210</strain>
    </source>
</reference>
<dbReference type="EMBL" id="GG662649">
    <property type="protein sequence ID" value="EWS73679.1"/>
    <property type="molecule type" value="Genomic_DNA"/>
</dbReference>